<name>A0A0A6ULA6_ACTUT</name>
<dbReference type="InterPro" id="IPR047817">
    <property type="entry name" value="ABC2_TM_bact-type"/>
</dbReference>
<accession>A0A0A6ULA6</accession>
<dbReference type="Pfam" id="PF01061">
    <property type="entry name" value="ABC2_membrane"/>
    <property type="match status" value="1"/>
</dbReference>
<comment type="caution">
    <text evidence="8">The sequence shown here is derived from an EMBL/GenBank/DDBJ whole genome shotgun (WGS) entry which is preliminary data.</text>
</comment>
<keyword evidence="6" id="KW-1003">Cell membrane</keyword>
<evidence type="ECO:0000256" key="6">
    <source>
        <dbReference type="RuleBase" id="RU361157"/>
    </source>
</evidence>
<feature type="transmembrane region" description="Helical" evidence="6">
    <location>
        <begin position="136"/>
        <end position="160"/>
    </location>
</feature>
<dbReference type="GO" id="GO:0046677">
    <property type="term" value="P:response to antibiotic"/>
    <property type="evidence" value="ECO:0007669"/>
    <property type="project" value="UniProtKB-KW"/>
</dbReference>
<keyword evidence="4 6" id="KW-0472">Membrane</keyword>
<dbReference type="AlphaFoldDB" id="A0A0A6ULA6"/>
<keyword evidence="3 6" id="KW-1133">Transmembrane helix</keyword>
<dbReference type="OrthoDB" id="3217868at2"/>
<keyword evidence="9" id="KW-1185">Reference proteome</keyword>
<feature type="transmembrane region" description="Helical" evidence="6">
    <location>
        <begin position="20"/>
        <end position="37"/>
    </location>
</feature>
<gene>
    <name evidence="8" type="ORF">MB27_18500</name>
</gene>
<organism evidence="8 9">
    <name type="scientific">Actinoplanes utahensis</name>
    <dbReference type="NCBI Taxonomy" id="1869"/>
    <lineage>
        <taxon>Bacteria</taxon>
        <taxon>Bacillati</taxon>
        <taxon>Actinomycetota</taxon>
        <taxon>Actinomycetes</taxon>
        <taxon>Micromonosporales</taxon>
        <taxon>Micromonosporaceae</taxon>
        <taxon>Actinoplanes</taxon>
    </lineage>
</organism>
<keyword evidence="6" id="KW-0813">Transport</keyword>
<evidence type="ECO:0000256" key="2">
    <source>
        <dbReference type="ARBA" id="ARBA00022692"/>
    </source>
</evidence>
<dbReference type="GO" id="GO:0140359">
    <property type="term" value="F:ABC-type transporter activity"/>
    <property type="evidence" value="ECO:0007669"/>
    <property type="project" value="InterPro"/>
</dbReference>
<dbReference type="PROSITE" id="PS51012">
    <property type="entry name" value="ABC_TM2"/>
    <property type="match status" value="1"/>
</dbReference>
<evidence type="ECO:0000259" key="7">
    <source>
        <dbReference type="PROSITE" id="PS51012"/>
    </source>
</evidence>
<feature type="transmembrane region" description="Helical" evidence="6">
    <location>
        <begin position="57"/>
        <end position="79"/>
    </location>
</feature>
<dbReference type="PANTHER" id="PTHR43027">
    <property type="entry name" value="DOXORUBICIN RESISTANCE ABC TRANSPORTER PERMEASE PROTEIN DRRC-RELATED"/>
    <property type="match status" value="1"/>
</dbReference>
<evidence type="ECO:0000256" key="4">
    <source>
        <dbReference type="ARBA" id="ARBA00023136"/>
    </source>
</evidence>
<evidence type="ECO:0000313" key="8">
    <source>
        <dbReference type="EMBL" id="KHD76216.1"/>
    </source>
</evidence>
<reference evidence="8 9" key="1">
    <citation type="submission" date="2014-10" db="EMBL/GenBank/DDBJ databases">
        <title>Draft genome sequence of Actinoplanes utahensis NRRL 12052.</title>
        <authorList>
            <person name="Velasco-Bucheli B."/>
            <person name="del Cerro C."/>
            <person name="Hormigo D."/>
            <person name="Garcia J.L."/>
            <person name="Acebal C."/>
            <person name="Arroyo M."/>
            <person name="de la Mata I."/>
        </authorList>
    </citation>
    <scope>NUCLEOTIDE SEQUENCE [LARGE SCALE GENOMIC DNA]</scope>
    <source>
        <strain evidence="8 9">NRRL 12052</strain>
    </source>
</reference>
<evidence type="ECO:0000256" key="5">
    <source>
        <dbReference type="ARBA" id="ARBA00023251"/>
    </source>
</evidence>
<dbReference type="InterPro" id="IPR052902">
    <property type="entry name" value="ABC-2_transporter"/>
</dbReference>
<dbReference type="Proteomes" id="UP000054537">
    <property type="component" value="Unassembled WGS sequence"/>
</dbReference>
<evidence type="ECO:0000256" key="1">
    <source>
        <dbReference type="ARBA" id="ARBA00004141"/>
    </source>
</evidence>
<dbReference type="EMBL" id="JRTT01000020">
    <property type="protein sequence ID" value="KHD76216.1"/>
    <property type="molecule type" value="Genomic_DNA"/>
</dbReference>
<feature type="transmembrane region" description="Helical" evidence="6">
    <location>
        <begin position="100"/>
        <end position="124"/>
    </location>
</feature>
<dbReference type="GO" id="GO:0043190">
    <property type="term" value="C:ATP-binding cassette (ABC) transporter complex"/>
    <property type="evidence" value="ECO:0007669"/>
    <property type="project" value="InterPro"/>
</dbReference>
<dbReference type="PIRSF" id="PIRSF006648">
    <property type="entry name" value="DrrB"/>
    <property type="match status" value="1"/>
</dbReference>
<keyword evidence="5" id="KW-0046">Antibiotic resistance</keyword>
<dbReference type="RefSeq" id="WP_043526104.1">
    <property type="nucleotide sequence ID" value="NZ_BAABKU010000002.1"/>
</dbReference>
<feature type="transmembrane region" description="Helical" evidence="6">
    <location>
        <begin position="221"/>
        <end position="243"/>
    </location>
</feature>
<keyword evidence="2 6" id="KW-0812">Transmembrane</keyword>
<dbReference type="InterPro" id="IPR013525">
    <property type="entry name" value="ABC2_TM"/>
</dbReference>
<evidence type="ECO:0000313" key="9">
    <source>
        <dbReference type="Proteomes" id="UP000054537"/>
    </source>
</evidence>
<sequence length="246" mass="26339">MSVFLKLTLTELKITFREPVYIFFTLLFPVLLIAILGNVPTMQETPPELGGLRLIDVYAGLALGLAIGIIGLQGLPSVLATYRERGILRRLATTPVRPGLLLGAQLAMNLLTVLVSAVLVYTVANLAFDVPIPESPLLLLVAILLNCSGAFAVGLLLAAVAPSGKTANAIGTFLFFPLMFLAGLWVPRELMPELLRRLGDFTPFAAGQDLMTDALAGQSPAFLSITVLIGYLVICGAAAVKFFRWE</sequence>
<dbReference type="STRING" id="1869.MB27_18500"/>
<dbReference type="InterPro" id="IPR000412">
    <property type="entry name" value="ABC_2_transport"/>
</dbReference>
<proteinExistence type="inferred from homology"/>
<dbReference type="PANTHER" id="PTHR43027:SF2">
    <property type="entry name" value="TRANSPORT PERMEASE PROTEIN"/>
    <property type="match status" value="1"/>
</dbReference>
<feature type="transmembrane region" description="Helical" evidence="6">
    <location>
        <begin position="167"/>
        <end position="186"/>
    </location>
</feature>
<protein>
    <recommendedName>
        <fullName evidence="6">Transport permease protein</fullName>
    </recommendedName>
</protein>
<evidence type="ECO:0000256" key="3">
    <source>
        <dbReference type="ARBA" id="ARBA00022989"/>
    </source>
</evidence>
<comment type="similarity">
    <text evidence="6">Belongs to the ABC-2 integral membrane protein family.</text>
</comment>
<feature type="domain" description="ABC transmembrane type-2" evidence="7">
    <location>
        <begin position="20"/>
        <end position="246"/>
    </location>
</feature>
<comment type="subcellular location">
    <subcellularLocation>
        <location evidence="6">Cell membrane</location>
        <topology evidence="6">Multi-pass membrane protein</topology>
    </subcellularLocation>
    <subcellularLocation>
        <location evidence="1">Membrane</location>
        <topology evidence="1">Multi-pass membrane protein</topology>
    </subcellularLocation>
</comment>
<dbReference type="eggNOG" id="COG0842">
    <property type="taxonomic scope" value="Bacteria"/>
</dbReference>